<evidence type="ECO:0000256" key="1">
    <source>
        <dbReference type="ARBA" id="ARBA00022491"/>
    </source>
</evidence>
<evidence type="ECO:0000256" key="3">
    <source>
        <dbReference type="ARBA" id="ARBA00023125"/>
    </source>
</evidence>
<reference evidence="6 7" key="1">
    <citation type="submission" date="2019-12" db="EMBL/GenBank/DDBJ databases">
        <title>Genomic-based taxomic classification of the family Erythrobacteraceae.</title>
        <authorList>
            <person name="Xu L."/>
        </authorList>
    </citation>
    <scope>NUCLEOTIDE SEQUENCE [LARGE SCALE GENOMIC DNA]</scope>
    <source>
        <strain evidence="6 7">KEMB 9005-328</strain>
    </source>
</reference>
<keyword evidence="7" id="KW-1185">Reference proteome</keyword>
<evidence type="ECO:0000313" key="6">
    <source>
        <dbReference type="EMBL" id="MXP27676.1"/>
    </source>
</evidence>
<dbReference type="SMART" id="SM00354">
    <property type="entry name" value="HTH_LACI"/>
    <property type="match status" value="1"/>
</dbReference>
<proteinExistence type="predicted"/>
<name>A0A845AGJ2_9SPHN</name>
<dbReference type="PANTHER" id="PTHR30146">
    <property type="entry name" value="LACI-RELATED TRANSCRIPTIONAL REPRESSOR"/>
    <property type="match status" value="1"/>
</dbReference>
<dbReference type="InterPro" id="IPR028082">
    <property type="entry name" value="Peripla_BP_I"/>
</dbReference>
<keyword evidence="1" id="KW-0678">Repressor</keyword>
<gene>
    <name evidence="6" type="ORF">GRI58_02420</name>
</gene>
<dbReference type="GO" id="GO:0003700">
    <property type="term" value="F:DNA-binding transcription factor activity"/>
    <property type="evidence" value="ECO:0007669"/>
    <property type="project" value="TreeGrafter"/>
</dbReference>
<evidence type="ECO:0000256" key="2">
    <source>
        <dbReference type="ARBA" id="ARBA00023015"/>
    </source>
</evidence>
<dbReference type="SUPFAM" id="SSF53822">
    <property type="entry name" value="Periplasmic binding protein-like I"/>
    <property type="match status" value="1"/>
</dbReference>
<dbReference type="InterPro" id="IPR000843">
    <property type="entry name" value="HTH_LacI"/>
</dbReference>
<accession>A0A845AGJ2</accession>
<evidence type="ECO:0000313" key="7">
    <source>
        <dbReference type="Proteomes" id="UP000439780"/>
    </source>
</evidence>
<dbReference type="Pfam" id="PF00356">
    <property type="entry name" value="LacI"/>
    <property type="match status" value="1"/>
</dbReference>
<dbReference type="AlphaFoldDB" id="A0A845AGJ2"/>
<dbReference type="InterPro" id="IPR046335">
    <property type="entry name" value="LacI/GalR-like_sensor"/>
</dbReference>
<dbReference type="CDD" id="cd06267">
    <property type="entry name" value="PBP1_LacI_sugar_binding-like"/>
    <property type="match status" value="1"/>
</dbReference>
<comment type="caution">
    <text evidence="6">The sequence shown here is derived from an EMBL/GenBank/DDBJ whole genome shotgun (WGS) entry which is preliminary data.</text>
</comment>
<dbReference type="PANTHER" id="PTHR30146:SF151">
    <property type="entry name" value="HTH-TYPE TRANSCRIPTIONAL REPRESSOR CYTR"/>
    <property type="match status" value="1"/>
</dbReference>
<dbReference type="CDD" id="cd01392">
    <property type="entry name" value="HTH_LacI"/>
    <property type="match status" value="1"/>
</dbReference>
<sequence length="359" mass="38424">MKKAGACGNDPDTQLSSYFHLSWSTNRVANSSATIRDVAKLAELSVASVSRVLNGHGNVHADTRKRVLKAMDTLGYVPNAAARSLSTARSHAIGIVLPDLHGEFFSELVRGMDMAASDANYMMLLSTMHADRERAIQALSAMRGRIDGAIVMAPQLSPEDLRRALPAGSPAVLVNSPEEDGQHHNLRIDNRGGVTLMVRHLLASGRKRIVHLAGVAENLDAVERKQAFCDTMKALAPELPVRVLDGDFTDTGAELLVQQLLASGEEFDAIFAANDMMALGALKVLRTIGISVPGQVAVAGFDDIPLASFLDLTTMRIEISDFGKRAVERLVAELSNDAPPATLERVTPTLITRATTASG</sequence>
<evidence type="ECO:0000259" key="5">
    <source>
        <dbReference type="PROSITE" id="PS50932"/>
    </source>
</evidence>
<dbReference type="Gene3D" id="3.40.50.2300">
    <property type="match status" value="2"/>
</dbReference>
<evidence type="ECO:0000256" key="4">
    <source>
        <dbReference type="ARBA" id="ARBA00023163"/>
    </source>
</evidence>
<feature type="domain" description="HTH lacI-type" evidence="5">
    <location>
        <begin position="33"/>
        <end position="87"/>
    </location>
</feature>
<dbReference type="EMBL" id="WTYA01000002">
    <property type="protein sequence ID" value="MXP27676.1"/>
    <property type="molecule type" value="Genomic_DNA"/>
</dbReference>
<dbReference type="PROSITE" id="PS50932">
    <property type="entry name" value="HTH_LACI_2"/>
    <property type="match status" value="1"/>
</dbReference>
<dbReference type="Gene3D" id="1.10.260.40">
    <property type="entry name" value="lambda repressor-like DNA-binding domains"/>
    <property type="match status" value="1"/>
</dbReference>
<dbReference type="OrthoDB" id="7939625at2"/>
<keyword evidence="4" id="KW-0804">Transcription</keyword>
<dbReference type="InterPro" id="IPR010982">
    <property type="entry name" value="Lambda_DNA-bd_dom_sf"/>
</dbReference>
<dbReference type="Pfam" id="PF13377">
    <property type="entry name" value="Peripla_BP_3"/>
    <property type="match status" value="1"/>
</dbReference>
<organism evidence="6 7">
    <name type="scientific">Qipengyuania algicida</name>
    <dbReference type="NCBI Taxonomy" id="1836209"/>
    <lineage>
        <taxon>Bacteria</taxon>
        <taxon>Pseudomonadati</taxon>
        <taxon>Pseudomonadota</taxon>
        <taxon>Alphaproteobacteria</taxon>
        <taxon>Sphingomonadales</taxon>
        <taxon>Erythrobacteraceae</taxon>
        <taxon>Qipengyuania</taxon>
    </lineage>
</organism>
<protein>
    <submittedName>
        <fullName evidence="6">LacI family DNA-binding transcriptional regulator</fullName>
    </submittedName>
</protein>
<dbReference type="SUPFAM" id="SSF47413">
    <property type="entry name" value="lambda repressor-like DNA-binding domains"/>
    <property type="match status" value="1"/>
</dbReference>
<dbReference type="Proteomes" id="UP000439780">
    <property type="component" value="Unassembled WGS sequence"/>
</dbReference>
<dbReference type="GO" id="GO:0000976">
    <property type="term" value="F:transcription cis-regulatory region binding"/>
    <property type="evidence" value="ECO:0007669"/>
    <property type="project" value="TreeGrafter"/>
</dbReference>
<keyword evidence="3 6" id="KW-0238">DNA-binding</keyword>
<keyword evidence="2" id="KW-0805">Transcription regulation</keyword>